<evidence type="ECO:0000256" key="8">
    <source>
        <dbReference type="ARBA" id="ARBA00022692"/>
    </source>
</evidence>
<name>A0A4C1V1K4_EUMVA</name>
<dbReference type="GO" id="GO:0016012">
    <property type="term" value="C:sarcoglycan complex"/>
    <property type="evidence" value="ECO:0007669"/>
    <property type="project" value="InterPro"/>
</dbReference>
<comment type="function">
    <text evidence="1">Component of the sarcoglycan complex, a subcomplex of the dystrophin-glycoprotein complex which forms a link between the F-actin cytoskeleton and the extracellular matrix.</text>
</comment>
<dbReference type="EMBL" id="BGZK01000263">
    <property type="protein sequence ID" value="GBP32663.1"/>
    <property type="molecule type" value="Genomic_DNA"/>
</dbReference>
<gene>
    <name evidence="17" type="primary">SGCB</name>
    <name evidence="17" type="ORF">EVAR_16825_1</name>
</gene>
<feature type="transmembrane region" description="Helical" evidence="16">
    <location>
        <begin position="70"/>
        <end position="97"/>
    </location>
</feature>
<evidence type="ECO:0000313" key="18">
    <source>
        <dbReference type="Proteomes" id="UP000299102"/>
    </source>
</evidence>
<keyword evidence="11 16" id="KW-0472">Membrane</keyword>
<evidence type="ECO:0000256" key="7">
    <source>
        <dbReference type="ARBA" id="ARBA00022490"/>
    </source>
</evidence>
<keyword evidence="8 16" id="KW-0812">Transmembrane</keyword>
<keyword evidence="14" id="KW-0206">Cytoskeleton</keyword>
<keyword evidence="18" id="KW-1185">Reference proteome</keyword>
<evidence type="ECO:0000256" key="13">
    <source>
        <dbReference type="ARBA" id="ARBA00023180"/>
    </source>
</evidence>
<evidence type="ECO:0000256" key="2">
    <source>
        <dbReference type="ARBA" id="ARBA00004245"/>
    </source>
</evidence>
<dbReference type="OrthoDB" id="5843723at2759"/>
<dbReference type="STRING" id="151549.A0A4C1V1K4"/>
<dbReference type="Pfam" id="PF04790">
    <property type="entry name" value="Sarcoglycan_1"/>
    <property type="match status" value="1"/>
</dbReference>
<evidence type="ECO:0000256" key="11">
    <source>
        <dbReference type="ARBA" id="ARBA00023136"/>
    </source>
</evidence>
<comment type="subunit">
    <text evidence="15">Cross-link to form 2 major subcomplexes: one consisting of SGCB, SGCD and SGCG and the other consisting of SGCB and SGCD. The association between SGCB and SGCG is particularly strong while SGCA is loosely associated with the other sarcoglycans.</text>
</comment>
<organism evidence="17 18">
    <name type="scientific">Eumeta variegata</name>
    <name type="common">Bagworm moth</name>
    <name type="synonym">Eumeta japonica</name>
    <dbReference type="NCBI Taxonomy" id="151549"/>
    <lineage>
        <taxon>Eukaryota</taxon>
        <taxon>Metazoa</taxon>
        <taxon>Ecdysozoa</taxon>
        <taxon>Arthropoda</taxon>
        <taxon>Hexapoda</taxon>
        <taxon>Insecta</taxon>
        <taxon>Pterygota</taxon>
        <taxon>Neoptera</taxon>
        <taxon>Endopterygota</taxon>
        <taxon>Lepidoptera</taxon>
        <taxon>Glossata</taxon>
        <taxon>Ditrysia</taxon>
        <taxon>Tineoidea</taxon>
        <taxon>Psychidae</taxon>
        <taxon>Oiketicinae</taxon>
        <taxon>Eumeta</taxon>
    </lineage>
</organism>
<sequence>MLSNLRGASPLSETMSEGYLDRNRAEKALITKTPASQILINKTHTSGLKNYSDKNGNEITKTTHKGRKTFAFWTLVCLLFILAIGNLILTFTILAVLRLGQGMESLEFLPDQNAMKFFGETYFEHIYKRDGLVESFRDTPMTMESEDGSVNFNLQTRQGRTDSKLVVNSSGVFIHGVSSMDLVDPDSGETLFSTSAKEMNIPDGVNVLQAKMVSTKRISSPTDEDLSFKSDSSIHIRGAEGTHMETKELFWSADQDIRLKSINGSIVLSGKEGVFVDIKYLPIALPLNRTDSKITGQFKVCVCMPQESSRRTGSRIDAHPLDLGCLQTKNYTLHWPVAVEDHRSLDRARHGGRASHRHDLFDNRRRERTYALYLCAAPLVPASSKSSLLEE</sequence>
<keyword evidence="13" id="KW-0325">Glycoprotein</keyword>
<evidence type="ECO:0000256" key="12">
    <source>
        <dbReference type="ARBA" id="ARBA00023157"/>
    </source>
</evidence>
<evidence type="ECO:0000256" key="6">
    <source>
        <dbReference type="ARBA" id="ARBA00022475"/>
    </source>
</evidence>
<keyword evidence="6" id="KW-1003">Cell membrane</keyword>
<dbReference type="PANTHER" id="PTHR21142:SF2">
    <property type="entry name" value="BETA-SARCOGLYCAN"/>
    <property type="match status" value="1"/>
</dbReference>
<evidence type="ECO:0000256" key="15">
    <source>
        <dbReference type="ARBA" id="ARBA00026041"/>
    </source>
</evidence>
<protein>
    <recommendedName>
        <fullName evidence="5">Beta-sarcoglycan</fullName>
    </recommendedName>
</protein>
<dbReference type="AlphaFoldDB" id="A0A4C1V1K4"/>
<dbReference type="GO" id="GO:0005856">
    <property type="term" value="C:cytoskeleton"/>
    <property type="evidence" value="ECO:0007669"/>
    <property type="project" value="UniProtKB-SubCell"/>
</dbReference>
<comment type="similarity">
    <text evidence="4">Belongs to the sarcoglycan beta/delta/gamma/zeta family.</text>
</comment>
<keyword evidence="9" id="KW-0735">Signal-anchor</keyword>
<evidence type="ECO:0000256" key="9">
    <source>
        <dbReference type="ARBA" id="ARBA00022968"/>
    </source>
</evidence>
<dbReference type="InterPro" id="IPR006875">
    <property type="entry name" value="Sarcoglycan"/>
</dbReference>
<evidence type="ECO:0000256" key="1">
    <source>
        <dbReference type="ARBA" id="ARBA00002860"/>
    </source>
</evidence>
<comment type="subcellular location">
    <subcellularLocation>
        <location evidence="3">Cell membrane</location>
        <location evidence="3">Sarcolemma</location>
        <topology evidence="3">Single-pass type II membrane protein</topology>
    </subcellularLocation>
    <subcellularLocation>
        <location evidence="2">Cytoplasm</location>
        <location evidence="2">Cytoskeleton</location>
    </subcellularLocation>
</comment>
<evidence type="ECO:0000256" key="16">
    <source>
        <dbReference type="SAM" id="Phobius"/>
    </source>
</evidence>
<evidence type="ECO:0000256" key="14">
    <source>
        <dbReference type="ARBA" id="ARBA00023212"/>
    </source>
</evidence>
<dbReference type="InterPro" id="IPR027659">
    <property type="entry name" value="Sgcb"/>
</dbReference>
<reference evidence="17 18" key="1">
    <citation type="journal article" date="2019" name="Commun. Biol.">
        <title>The bagworm genome reveals a unique fibroin gene that provides high tensile strength.</title>
        <authorList>
            <person name="Kono N."/>
            <person name="Nakamura H."/>
            <person name="Ohtoshi R."/>
            <person name="Tomita M."/>
            <person name="Numata K."/>
            <person name="Arakawa K."/>
        </authorList>
    </citation>
    <scope>NUCLEOTIDE SEQUENCE [LARGE SCALE GENOMIC DNA]</scope>
</reference>
<dbReference type="PANTHER" id="PTHR21142">
    <property type="entry name" value="SARCOGLYCANS"/>
    <property type="match status" value="1"/>
</dbReference>
<comment type="caution">
    <text evidence="17">The sequence shown here is derived from an EMBL/GenBank/DDBJ whole genome shotgun (WGS) entry which is preliminary data.</text>
</comment>
<evidence type="ECO:0000313" key="17">
    <source>
        <dbReference type="EMBL" id="GBP32663.1"/>
    </source>
</evidence>
<evidence type="ECO:0000256" key="3">
    <source>
        <dbReference type="ARBA" id="ARBA00004274"/>
    </source>
</evidence>
<dbReference type="Proteomes" id="UP000299102">
    <property type="component" value="Unassembled WGS sequence"/>
</dbReference>
<proteinExistence type="inferred from homology"/>
<keyword evidence="10 16" id="KW-1133">Transmembrane helix</keyword>
<keyword evidence="12" id="KW-1015">Disulfide bond</keyword>
<dbReference type="GO" id="GO:0042383">
    <property type="term" value="C:sarcolemma"/>
    <property type="evidence" value="ECO:0007669"/>
    <property type="project" value="UniProtKB-SubCell"/>
</dbReference>
<keyword evidence="7" id="KW-0963">Cytoplasm</keyword>
<evidence type="ECO:0000256" key="4">
    <source>
        <dbReference type="ARBA" id="ARBA00007574"/>
    </source>
</evidence>
<evidence type="ECO:0000256" key="10">
    <source>
        <dbReference type="ARBA" id="ARBA00022989"/>
    </source>
</evidence>
<evidence type="ECO:0000256" key="5">
    <source>
        <dbReference type="ARBA" id="ARBA00015329"/>
    </source>
</evidence>
<accession>A0A4C1V1K4</accession>
<dbReference type="GO" id="GO:0007517">
    <property type="term" value="P:muscle organ development"/>
    <property type="evidence" value="ECO:0007669"/>
    <property type="project" value="InterPro"/>
</dbReference>